<evidence type="ECO:0000256" key="2">
    <source>
        <dbReference type="ARBA" id="ARBA00010463"/>
    </source>
</evidence>
<dbReference type="EMBL" id="JACVVK020000063">
    <property type="protein sequence ID" value="KAK7496929.1"/>
    <property type="molecule type" value="Genomic_DNA"/>
</dbReference>
<feature type="compositionally biased region" description="Low complexity" evidence="5">
    <location>
        <begin position="144"/>
        <end position="160"/>
    </location>
</feature>
<dbReference type="PANTHER" id="PTHR21146:SF0">
    <property type="entry name" value="BLOC-1-RELATED COMPLEX SUBUNIT 8"/>
    <property type="match status" value="1"/>
</dbReference>
<dbReference type="Pfam" id="PF10167">
    <property type="entry name" value="BORCS8"/>
    <property type="match status" value="1"/>
</dbReference>
<keyword evidence="4" id="KW-0458">Lysosome</keyword>
<evidence type="ECO:0000256" key="1">
    <source>
        <dbReference type="ARBA" id="ARBA00004656"/>
    </source>
</evidence>
<evidence type="ECO:0000313" key="7">
    <source>
        <dbReference type="Proteomes" id="UP001519460"/>
    </source>
</evidence>
<organism evidence="6 7">
    <name type="scientific">Batillaria attramentaria</name>
    <dbReference type="NCBI Taxonomy" id="370345"/>
    <lineage>
        <taxon>Eukaryota</taxon>
        <taxon>Metazoa</taxon>
        <taxon>Spiralia</taxon>
        <taxon>Lophotrochozoa</taxon>
        <taxon>Mollusca</taxon>
        <taxon>Gastropoda</taxon>
        <taxon>Caenogastropoda</taxon>
        <taxon>Sorbeoconcha</taxon>
        <taxon>Cerithioidea</taxon>
        <taxon>Batillariidae</taxon>
        <taxon>Batillaria</taxon>
    </lineage>
</organism>
<comment type="similarity">
    <text evidence="2">Belongs to the BORCS8 family.</text>
</comment>
<dbReference type="PANTHER" id="PTHR21146">
    <property type="entry name" value="MEF2B PROTEIN"/>
    <property type="match status" value="1"/>
</dbReference>
<gene>
    <name evidence="6" type="ORF">BaRGS_00011909</name>
</gene>
<dbReference type="InterPro" id="IPR019320">
    <property type="entry name" value="BORCS8"/>
</dbReference>
<sequence>MAGTAHVYRDSVVDPELDHKTHKVSEKFSENMNIIANEPSLAFFRIQEHVRKTLPQLVEQKHEVEDIQQQVQGACFDTEYAGNAVKMMQKSSVHFQNIQELLKNAMFMKQQIDYEDARRRQGRTGGTSTRSEGNAGYRPDDSPSAMVDSSVSTDSSLVASGHAHAEEADGDVTEVTPIPAGACSIQAPDPDT</sequence>
<reference evidence="6 7" key="1">
    <citation type="journal article" date="2023" name="Sci. Data">
        <title>Genome assembly of the Korean intertidal mud-creeper Batillaria attramentaria.</title>
        <authorList>
            <person name="Patra A.K."/>
            <person name="Ho P.T."/>
            <person name="Jun S."/>
            <person name="Lee S.J."/>
            <person name="Kim Y."/>
            <person name="Won Y.J."/>
        </authorList>
    </citation>
    <scope>NUCLEOTIDE SEQUENCE [LARGE SCALE GENOMIC DNA]</scope>
    <source>
        <strain evidence="6">Wonlab-2016</strain>
    </source>
</reference>
<keyword evidence="3" id="KW-0472">Membrane</keyword>
<name>A0ABD0LD74_9CAEN</name>
<evidence type="ECO:0000256" key="3">
    <source>
        <dbReference type="ARBA" id="ARBA00023136"/>
    </source>
</evidence>
<proteinExistence type="inferred from homology"/>
<keyword evidence="7" id="KW-1185">Reference proteome</keyword>
<dbReference type="GO" id="GO:0005765">
    <property type="term" value="C:lysosomal membrane"/>
    <property type="evidence" value="ECO:0007669"/>
    <property type="project" value="UniProtKB-SubCell"/>
</dbReference>
<evidence type="ECO:0000256" key="4">
    <source>
        <dbReference type="ARBA" id="ARBA00023228"/>
    </source>
</evidence>
<evidence type="ECO:0000313" key="6">
    <source>
        <dbReference type="EMBL" id="KAK7496929.1"/>
    </source>
</evidence>
<feature type="region of interest" description="Disordered" evidence="5">
    <location>
        <begin position="116"/>
        <end position="192"/>
    </location>
</feature>
<evidence type="ECO:0008006" key="8">
    <source>
        <dbReference type="Google" id="ProtNLM"/>
    </source>
</evidence>
<dbReference type="AlphaFoldDB" id="A0ABD0LD74"/>
<evidence type="ECO:0000256" key="5">
    <source>
        <dbReference type="SAM" id="MobiDB-lite"/>
    </source>
</evidence>
<dbReference type="Proteomes" id="UP001519460">
    <property type="component" value="Unassembled WGS sequence"/>
</dbReference>
<protein>
    <recommendedName>
        <fullName evidence="8">BLOC-1-related complex subunit 8</fullName>
    </recommendedName>
</protein>
<accession>A0ABD0LD74</accession>
<comment type="subcellular location">
    <subcellularLocation>
        <location evidence="1">Lysosome membrane</location>
    </subcellularLocation>
</comment>
<comment type="caution">
    <text evidence="6">The sequence shown here is derived from an EMBL/GenBank/DDBJ whole genome shotgun (WGS) entry which is preliminary data.</text>
</comment>